<dbReference type="InterPro" id="IPR010154">
    <property type="entry name" value="CRISPR-assoc_Cas7/Cst2/DevR"/>
</dbReference>
<dbReference type="Proteomes" id="UP000003227">
    <property type="component" value="Unassembled WGS sequence"/>
</dbReference>
<accession>D5Q8H3</accession>
<comment type="caution">
    <text evidence="3">The sequence shown here is derived from an EMBL/GenBank/DDBJ whole genome shotgun (WGS) entry which is preliminary data.</text>
</comment>
<dbReference type="Pfam" id="PF01905">
    <property type="entry name" value="DevR"/>
    <property type="match status" value="1"/>
</dbReference>
<keyword evidence="1" id="KW-0051">Antiviral defense</keyword>
<name>D5Q8H3_CLODI</name>
<dbReference type="InterPro" id="IPR013414">
    <property type="entry name" value="Cas7/Cst2/DevR_sub_I-B/Tneap"/>
</dbReference>
<evidence type="ECO:0000256" key="2">
    <source>
        <dbReference type="ARBA" id="ARBA00025626"/>
    </source>
</evidence>
<reference evidence="3 4" key="1">
    <citation type="submission" date="2010-05" db="EMBL/GenBank/DDBJ databases">
        <authorList>
            <person name="Qin X."/>
            <person name="Bachman B."/>
            <person name="Battles P."/>
            <person name="Bell A."/>
            <person name="Bess C."/>
            <person name="Bickham C."/>
            <person name="Chaboub L."/>
            <person name="Chen D."/>
            <person name="Coyle M."/>
            <person name="Deiros D.R."/>
            <person name="Dinh H."/>
            <person name="Forbes L."/>
            <person name="Fowler G."/>
            <person name="Francisco L."/>
            <person name="Fu Q."/>
            <person name="Gubbala S."/>
            <person name="Hale W."/>
            <person name="Han Y."/>
            <person name="Hemphill L."/>
            <person name="Highlander S.K."/>
            <person name="Hirani K."/>
            <person name="Hogues M."/>
            <person name="Jackson L."/>
            <person name="Jakkamsetti A."/>
            <person name="Javaid M."/>
            <person name="Jiang H."/>
            <person name="Korchina V."/>
            <person name="Kovar C."/>
            <person name="Lara F."/>
            <person name="Lee S."/>
            <person name="Mata R."/>
            <person name="Mathew T."/>
            <person name="Moen C."/>
            <person name="Morales K."/>
            <person name="Munidasa M."/>
            <person name="Nazareth L."/>
            <person name="Ngo R."/>
            <person name="Nguyen L."/>
            <person name="Okwuonu G."/>
            <person name="Ongeri F."/>
            <person name="Patil S."/>
            <person name="Petrosino J."/>
            <person name="Pham C."/>
            <person name="Pham P."/>
            <person name="Pu L.-L."/>
            <person name="Puazo M."/>
            <person name="Raj R."/>
            <person name="Reid J."/>
            <person name="Rouhana J."/>
            <person name="Saada N."/>
            <person name="Shang Y."/>
            <person name="Simmons D."/>
            <person name="Thornton R."/>
            <person name="Warren J."/>
            <person name="Weissenberger G."/>
            <person name="Zhang J."/>
            <person name="Zhang L."/>
            <person name="Zhou C."/>
            <person name="Zhu D."/>
            <person name="Muzny D."/>
            <person name="Worley K."/>
            <person name="Gibbs R."/>
        </authorList>
    </citation>
    <scope>NUCLEOTIDE SEQUENCE [LARGE SCALE GENOMIC DNA]</scope>
    <source>
        <strain evidence="3 4">NAP08</strain>
    </source>
</reference>
<proteinExistence type="predicted"/>
<dbReference type="AlphaFoldDB" id="D5Q8H3"/>
<comment type="function">
    <text evidence="2">CRISPR (clustered regularly interspaced short palindromic repeat) is an adaptive immune system that provides protection against mobile genetic elements (viruses, transposable elements and conjugative plasmids). CRISPR clusters contain spacers, sequences complementary to antecedent mobile elements, and target invading nucleic acids. CRISPR clusters are transcribed and processed into CRISPR RNA (crRNA).</text>
</comment>
<dbReference type="NCBIfam" id="TIGR02585">
    <property type="entry name" value="cas_Cst2_DevR"/>
    <property type="match status" value="1"/>
</dbReference>
<dbReference type="EMBL" id="ADNX01000086">
    <property type="protein sequence ID" value="EFH05800.1"/>
    <property type="molecule type" value="Genomic_DNA"/>
</dbReference>
<dbReference type="GO" id="GO:0051607">
    <property type="term" value="P:defense response to virus"/>
    <property type="evidence" value="ECO:0007669"/>
    <property type="project" value="UniProtKB-KW"/>
</dbReference>
<evidence type="ECO:0000256" key="1">
    <source>
        <dbReference type="ARBA" id="ARBA00023118"/>
    </source>
</evidence>
<gene>
    <name evidence="3" type="primary">cst2</name>
    <name evidence="3" type="ORF">HMPREF0220_3207</name>
</gene>
<organism evidence="3 4">
    <name type="scientific">Clostridioides difficile NAP08</name>
    <dbReference type="NCBI Taxonomy" id="525259"/>
    <lineage>
        <taxon>Bacteria</taxon>
        <taxon>Bacillati</taxon>
        <taxon>Bacillota</taxon>
        <taxon>Clostridia</taxon>
        <taxon>Peptostreptococcales</taxon>
        <taxon>Peptostreptococcaceae</taxon>
        <taxon>Clostridioides</taxon>
    </lineage>
</organism>
<sequence>MKEKINYQTRRRKNKMKRGLTFTVIAQAQSLNYGEGIGNISELKKLSRADGNIYTFASRQCLRYDIVRLAAELFNWNLQVVDKEKGTIQFKDNISIRESEEMDLFGYMKTNKKDEKDKKGGSLTREAAVRLSNAISLEPYRSDMDFLNNKGLADRIGEHPNLANIEQHLSYYTYTVTIDLSKIGKDGEIELDNKEKCRRVVEFLEIIKVLNRNIRGRQENLSPLFVVGGVYEIANPFFLGRIKLKGDKNGFKINKQAIEEVVQGTFLGKYLKEFTYVGMVDGVFINKEEFKGLFEDNFLSVDKFFGQLVKEVKEYYGVN</sequence>
<dbReference type="NCBIfam" id="TIGR01875">
    <property type="entry name" value="cas_MJ0381"/>
    <property type="match status" value="1"/>
</dbReference>
<dbReference type="HOGENOM" id="CLU_068035_0_0_9"/>
<protein>
    <submittedName>
        <fullName evidence="3">CRISPR-associated regulatory protein, DevR family</fullName>
    </submittedName>
</protein>
<evidence type="ECO:0000313" key="3">
    <source>
        <dbReference type="EMBL" id="EFH05800.1"/>
    </source>
</evidence>
<evidence type="ECO:0000313" key="4">
    <source>
        <dbReference type="Proteomes" id="UP000003227"/>
    </source>
</evidence>